<comment type="caution">
    <text evidence="8">The sequence shown here is derived from an EMBL/GenBank/DDBJ whole genome shotgun (WGS) entry which is preliminary data.</text>
</comment>
<dbReference type="InterPro" id="IPR012699">
    <property type="entry name" value="PhnN"/>
</dbReference>
<dbReference type="RefSeq" id="WP_354548549.1">
    <property type="nucleotide sequence ID" value="NZ_JBEPSM010000001.1"/>
</dbReference>
<keyword evidence="4 6" id="KW-0547">Nucleotide-binding</keyword>
<feature type="binding site" evidence="6">
    <location>
        <begin position="12"/>
        <end position="19"/>
    </location>
    <ligand>
        <name>ATP</name>
        <dbReference type="ChEBI" id="CHEBI:30616"/>
    </ligand>
</feature>
<evidence type="ECO:0000256" key="1">
    <source>
        <dbReference type="ARBA" id="ARBA00000373"/>
    </source>
</evidence>
<dbReference type="EMBL" id="JBEPSM010000001">
    <property type="protein sequence ID" value="MET4632617.1"/>
    <property type="molecule type" value="Genomic_DNA"/>
</dbReference>
<feature type="domain" description="Guanylate kinase/L-type calcium channel beta subunit" evidence="7">
    <location>
        <begin position="4"/>
        <end position="183"/>
    </location>
</feature>
<dbReference type="GO" id="GO:0033863">
    <property type="term" value="F:ribose 1,5-bisphosphate phosphokinase activity"/>
    <property type="evidence" value="ECO:0007669"/>
    <property type="project" value="UniProtKB-EC"/>
</dbReference>
<proteinExistence type="inferred from homology"/>
<keyword evidence="3 6" id="KW-0808">Transferase</keyword>
<protein>
    <recommendedName>
        <fullName evidence="6">Ribose 1,5-bisphosphate phosphokinase PhnN</fullName>
        <ecNumber evidence="6">2.7.4.23</ecNumber>
    </recommendedName>
    <alternativeName>
        <fullName evidence="6">Ribose 1,5-bisphosphokinase</fullName>
    </alternativeName>
</protein>
<comment type="function">
    <text evidence="6">Catalyzes the phosphorylation of ribose 1,5-bisphosphate to 5-phospho-D-ribosyl alpha-1-diphosphate (PRPP).</text>
</comment>
<dbReference type="InterPro" id="IPR027417">
    <property type="entry name" value="P-loop_NTPase"/>
</dbReference>
<evidence type="ECO:0000256" key="4">
    <source>
        <dbReference type="ARBA" id="ARBA00022741"/>
    </source>
</evidence>
<comment type="catalytic activity">
    <reaction evidence="1 6">
        <text>alpha-D-ribose 1,5-bisphosphate + ATP = 5-phospho-alpha-D-ribose 1-diphosphate + ADP</text>
        <dbReference type="Rhea" id="RHEA:20109"/>
        <dbReference type="ChEBI" id="CHEBI:30616"/>
        <dbReference type="ChEBI" id="CHEBI:58017"/>
        <dbReference type="ChEBI" id="CHEBI:68688"/>
        <dbReference type="ChEBI" id="CHEBI:456216"/>
        <dbReference type="EC" id="2.7.4.23"/>
    </reaction>
</comment>
<accession>A0ABV2QUA7</accession>
<dbReference type="InterPro" id="IPR008145">
    <property type="entry name" value="GK/Ca_channel_bsu"/>
</dbReference>
<dbReference type="PANTHER" id="PTHR23117:SF8">
    <property type="entry name" value="RIBOSE 1,5-BISPHOSPHATE PHOSPHOKINASE PHNN"/>
    <property type="match status" value="1"/>
</dbReference>
<dbReference type="NCBIfam" id="TIGR02322">
    <property type="entry name" value="phosphon_PhnN"/>
    <property type="match status" value="1"/>
</dbReference>
<evidence type="ECO:0000259" key="7">
    <source>
        <dbReference type="SMART" id="SM00072"/>
    </source>
</evidence>
<gene>
    <name evidence="6" type="primary">phnN</name>
    <name evidence="8" type="ORF">ABIE08_000530</name>
</gene>
<evidence type="ECO:0000256" key="2">
    <source>
        <dbReference type="ARBA" id="ARBA00005069"/>
    </source>
</evidence>
<dbReference type="HAMAP" id="MF_00836">
    <property type="entry name" value="PhnN"/>
    <property type="match status" value="1"/>
</dbReference>
<keyword evidence="5 6" id="KW-0067">ATP-binding</keyword>
<name>A0ABV2QUA7_9HYPH</name>
<evidence type="ECO:0000256" key="3">
    <source>
        <dbReference type="ARBA" id="ARBA00022679"/>
    </source>
</evidence>
<dbReference type="SUPFAM" id="SSF52540">
    <property type="entry name" value="P-loop containing nucleoside triphosphate hydrolases"/>
    <property type="match status" value="1"/>
</dbReference>
<evidence type="ECO:0000313" key="9">
    <source>
        <dbReference type="Proteomes" id="UP001549321"/>
    </source>
</evidence>
<dbReference type="EC" id="2.7.4.23" evidence="6"/>
<keyword evidence="9" id="KW-1185">Reference proteome</keyword>
<dbReference type="Proteomes" id="UP001549321">
    <property type="component" value="Unassembled WGS sequence"/>
</dbReference>
<evidence type="ECO:0000256" key="5">
    <source>
        <dbReference type="ARBA" id="ARBA00022840"/>
    </source>
</evidence>
<comment type="pathway">
    <text evidence="2 6">Metabolic intermediate biosynthesis; 5-phospho-alpha-D-ribose 1-diphosphate biosynthesis; 5-phospho-alpha-D-ribose 1-diphosphate from D-ribose 5-phosphate (route II): step 3/3.</text>
</comment>
<dbReference type="PANTHER" id="PTHR23117">
    <property type="entry name" value="GUANYLATE KINASE-RELATED"/>
    <property type="match status" value="1"/>
</dbReference>
<sequence>MTSMGVLVAVVGPSGVGKDSLLGHAKAALAEEAGFVFVRRLVTRGENAFEDHDTLDEAAFEKGVATGRFSVSWRAHGLGYALPIDTLDAVARGAVVICNFSRGAIDAARERFPAVRVVAISAPDAVLAARLAARGRESDEAIAARLAREAICASEIQPDLTIVNDRPIEQSGGELVAYLRSLRVGAPA</sequence>
<organism evidence="8 9">
    <name type="scientific">Kaistia defluvii</name>
    <dbReference type="NCBI Taxonomy" id="410841"/>
    <lineage>
        <taxon>Bacteria</taxon>
        <taxon>Pseudomonadati</taxon>
        <taxon>Pseudomonadota</taxon>
        <taxon>Alphaproteobacteria</taxon>
        <taxon>Hyphomicrobiales</taxon>
        <taxon>Kaistiaceae</taxon>
        <taxon>Kaistia</taxon>
    </lineage>
</organism>
<evidence type="ECO:0000313" key="8">
    <source>
        <dbReference type="EMBL" id="MET4632617.1"/>
    </source>
</evidence>
<dbReference type="Gene3D" id="3.40.50.300">
    <property type="entry name" value="P-loop containing nucleotide triphosphate hydrolases"/>
    <property type="match status" value="1"/>
</dbReference>
<reference evidence="8 9" key="1">
    <citation type="submission" date="2024-06" db="EMBL/GenBank/DDBJ databases">
        <title>Sorghum-associated microbial communities from plants grown in Nebraska, USA.</title>
        <authorList>
            <person name="Schachtman D."/>
        </authorList>
    </citation>
    <scope>NUCLEOTIDE SEQUENCE [LARGE SCALE GENOMIC DNA]</scope>
    <source>
        <strain evidence="8 9">3207</strain>
    </source>
</reference>
<evidence type="ECO:0000256" key="6">
    <source>
        <dbReference type="HAMAP-Rule" id="MF_00836"/>
    </source>
</evidence>
<dbReference type="SMART" id="SM00072">
    <property type="entry name" value="GuKc"/>
    <property type="match status" value="1"/>
</dbReference>
<comment type="similarity">
    <text evidence="6">Belongs to the ribose 1,5-bisphosphokinase family.</text>
</comment>